<sequence>MKKFLFESHKVLCLGLFNGFNSLQIYPNIYTYPTIYKKLHGVEKYIYRLKEHGIFNKNMEQWYGAWKEKIKDVDTIMISDGIRGRDIIQFIHKENPSARIIVYYLNSNFSHGRNEPSKYKDLPCELVTFDKKNAEEYQIQFKHYYYPRMETRTFAIDATDNNTYKQDIFFIGEDKGRLNELLKWKEIFEKMGRCTCKFLILKTKHKFYFKHRNELISKPIPYDEVIKEIKQSRAILDFAQSRQHGLTYRPMEAMCFQKKLITNFEEITDYNFYNPKNIFRLSHDNINDLKSFLEQPYEPVDDSIREEYVAANWLDSFFQ</sequence>
<evidence type="ECO:0000313" key="2">
    <source>
        <dbReference type="Proteomes" id="UP000536773"/>
    </source>
</evidence>
<dbReference type="Proteomes" id="UP000536773">
    <property type="component" value="Unassembled WGS sequence"/>
</dbReference>
<dbReference type="RefSeq" id="WP_169012928.1">
    <property type="nucleotide sequence ID" value="NZ_CAMIZF010000003.1"/>
</dbReference>
<proteinExistence type="predicted"/>
<reference evidence="1 2" key="1">
    <citation type="submission" date="2020-04" db="EMBL/GenBank/DDBJ databases">
        <authorList>
            <person name="Hitch T.C.A."/>
            <person name="Wylensek D."/>
            <person name="Clavel T."/>
        </authorList>
    </citation>
    <scope>NUCLEOTIDE SEQUENCE [LARGE SCALE GENOMIC DNA]</scope>
    <source>
        <strain evidence="1 2">WCA-386-APC-2A</strain>
    </source>
</reference>
<organism evidence="1 2">
    <name type="scientific">Megasphaera elsdenii</name>
    <dbReference type="NCBI Taxonomy" id="907"/>
    <lineage>
        <taxon>Bacteria</taxon>
        <taxon>Bacillati</taxon>
        <taxon>Bacillota</taxon>
        <taxon>Negativicutes</taxon>
        <taxon>Veillonellales</taxon>
        <taxon>Veillonellaceae</taxon>
        <taxon>Megasphaera</taxon>
    </lineage>
</organism>
<comment type="caution">
    <text evidence="1">The sequence shown here is derived from an EMBL/GenBank/DDBJ whole genome shotgun (WGS) entry which is preliminary data.</text>
</comment>
<dbReference type="EMBL" id="JABBJH010000001">
    <property type="protein sequence ID" value="NMK37932.1"/>
    <property type="molecule type" value="Genomic_DNA"/>
</dbReference>
<dbReference type="AlphaFoldDB" id="A0A848EQ65"/>
<gene>
    <name evidence="1" type="ORF">HG933_00675</name>
</gene>
<evidence type="ECO:0000313" key="1">
    <source>
        <dbReference type="EMBL" id="NMK37932.1"/>
    </source>
</evidence>
<protein>
    <submittedName>
        <fullName evidence="1">Uncharacterized protein</fullName>
    </submittedName>
</protein>
<accession>A0A848EQ65</accession>
<name>A0A848EQ65_MEGEL</name>